<dbReference type="AlphaFoldDB" id="W5SK28"/>
<evidence type="ECO:0000313" key="1">
    <source>
        <dbReference type="EMBL" id="AHH07250.1"/>
    </source>
</evidence>
<proteinExistence type="predicted"/>
<evidence type="ECO:0008006" key="2">
    <source>
        <dbReference type="Google" id="ProtNLM"/>
    </source>
</evidence>
<name>W5SK28_9SPIR</name>
<protein>
    <recommendedName>
        <fullName evidence="2">Lipoprotein</fullName>
    </recommendedName>
</protein>
<geneLocation type="plasmid" evidence="1">
    <name>unnamed</name>
</geneLocation>
<dbReference type="RefSeq" id="WP_277813679.1">
    <property type="nucleotide sequence ID" value="NZ_CP004309.1"/>
</dbReference>
<keyword evidence="1" id="KW-0614">Plasmid</keyword>
<dbReference type="PROSITE" id="PS51257">
    <property type="entry name" value="PROKAR_LIPOPROTEIN"/>
    <property type="match status" value="1"/>
</dbReference>
<dbReference type="EMBL" id="CP004309">
    <property type="protein sequence ID" value="AHH07250.1"/>
    <property type="molecule type" value="Genomic_DNA"/>
</dbReference>
<gene>
    <name evidence="1" type="ORF">BCD_1184</name>
</gene>
<organism evidence="1">
    <name type="scientific">Borrelia crocidurae DOU</name>
    <dbReference type="NCBI Taxonomy" id="1293575"/>
    <lineage>
        <taxon>Bacteria</taxon>
        <taxon>Pseudomonadati</taxon>
        <taxon>Spirochaetota</taxon>
        <taxon>Spirochaetia</taxon>
        <taxon>Spirochaetales</taxon>
        <taxon>Borreliaceae</taxon>
        <taxon>Borrelia</taxon>
    </lineage>
</organism>
<dbReference type="HOGENOM" id="CLU_3285837_0_0_12"/>
<reference evidence="1" key="1">
    <citation type="submission" date="2013-02" db="EMBL/GenBank/DDBJ databases">
        <title>Comparative genomics of Borrelia species.</title>
        <authorList>
            <person name="Schwan T.G."/>
            <person name="Raffel S.J."/>
            <person name="Porcella S.F."/>
        </authorList>
    </citation>
    <scope>NUCLEOTIDE SEQUENCE</scope>
    <source>
        <strain evidence="1">DOU</strain>
        <plasmid evidence="1">unnamed</plasmid>
    </source>
</reference>
<sequence length="40" mass="4791">MRFKNKYLILSLLLSFISCDLFLDEDKETLEGLFDEYTIL</sequence>
<accession>W5SK28</accession>